<dbReference type="GO" id="GO:0016887">
    <property type="term" value="F:ATP hydrolysis activity"/>
    <property type="evidence" value="ECO:0007669"/>
    <property type="project" value="InterPro"/>
</dbReference>
<dbReference type="InterPro" id="IPR003593">
    <property type="entry name" value="AAA+_ATPase"/>
</dbReference>
<dbReference type="RefSeq" id="WP_036050249.1">
    <property type="nucleotide sequence ID" value="NZ_FPAW01000012.1"/>
</dbReference>
<evidence type="ECO:0000256" key="6">
    <source>
        <dbReference type="ARBA" id="ARBA00022840"/>
    </source>
</evidence>
<evidence type="ECO:0000256" key="2">
    <source>
        <dbReference type="ARBA" id="ARBA00005417"/>
    </source>
</evidence>
<gene>
    <name evidence="9" type="ORF">SAMN05216236_11243</name>
</gene>
<keyword evidence="3" id="KW-0813">Transport</keyword>
<dbReference type="GO" id="GO:0055085">
    <property type="term" value="P:transmembrane transport"/>
    <property type="evidence" value="ECO:0007669"/>
    <property type="project" value="UniProtKB-ARBA"/>
</dbReference>
<dbReference type="OrthoDB" id="9802264at2"/>
<keyword evidence="7" id="KW-0472">Membrane</keyword>
<dbReference type="SMART" id="SM00382">
    <property type="entry name" value="AAA"/>
    <property type="match status" value="1"/>
</dbReference>
<dbReference type="GO" id="GO:0015833">
    <property type="term" value="P:peptide transport"/>
    <property type="evidence" value="ECO:0007669"/>
    <property type="project" value="InterPro"/>
</dbReference>
<evidence type="ECO:0000256" key="7">
    <source>
        <dbReference type="ARBA" id="ARBA00023136"/>
    </source>
</evidence>
<proteinExistence type="inferred from homology"/>
<evidence type="ECO:0000313" key="10">
    <source>
        <dbReference type="Proteomes" id="UP000182466"/>
    </source>
</evidence>
<name>A0A1I7BUF7_9RHOB</name>
<dbReference type="InterPro" id="IPR017871">
    <property type="entry name" value="ABC_transporter-like_CS"/>
</dbReference>
<keyword evidence="6 9" id="KW-0067">ATP-binding</keyword>
<dbReference type="PROSITE" id="PS50893">
    <property type="entry name" value="ABC_TRANSPORTER_2"/>
    <property type="match status" value="1"/>
</dbReference>
<dbReference type="Gene3D" id="3.40.50.300">
    <property type="entry name" value="P-loop containing nucleotide triphosphate hydrolases"/>
    <property type="match status" value="1"/>
</dbReference>
<dbReference type="SUPFAM" id="SSF52540">
    <property type="entry name" value="P-loop containing nucleoside triphosphate hydrolases"/>
    <property type="match status" value="1"/>
</dbReference>
<keyword evidence="10" id="KW-1185">Reference proteome</keyword>
<dbReference type="EMBL" id="FPAW01000012">
    <property type="protein sequence ID" value="SFT90826.1"/>
    <property type="molecule type" value="Genomic_DNA"/>
</dbReference>
<dbReference type="PROSITE" id="PS00211">
    <property type="entry name" value="ABC_TRANSPORTER_1"/>
    <property type="match status" value="1"/>
</dbReference>
<dbReference type="Pfam" id="PF00005">
    <property type="entry name" value="ABC_tran"/>
    <property type="match status" value="1"/>
</dbReference>
<dbReference type="eggNOG" id="COG0444">
    <property type="taxonomic scope" value="Bacteria"/>
</dbReference>
<dbReference type="Pfam" id="PF08352">
    <property type="entry name" value="oligo_HPY"/>
    <property type="match status" value="1"/>
</dbReference>
<reference evidence="9 10" key="1">
    <citation type="submission" date="2016-10" db="EMBL/GenBank/DDBJ databases">
        <authorList>
            <person name="de Groot N.N."/>
        </authorList>
    </citation>
    <scope>NUCLEOTIDE SEQUENCE [LARGE SCALE GENOMIC DNA]</scope>
    <source>
        <strain evidence="9 10">CGMCC 1.10959</strain>
    </source>
</reference>
<dbReference type="PANTHER" id="PTHR43297:SF2">
    <property type="entry name" value="DIPEPTIDE TRANSPORT ATP-BINDING PROTEIN DPPD"/>
    <property type="match status" value="1"/>
</dbReference>
<sequence>MTDAPILTVNNLSVAYEGGGTSHTIIDGVSFTLRRGEILGIVGESGSGKSMTCRALMRLLPSSRLRVTGGSVWLEDGRDVLSLSQGELTQVRGRRIGMIFQNPASHLDPVMSIGRQIAESIRHHRKIGRKEAWARMLDILRQVGIPDPESRANAYTHEFSGGMRQRAMIAVALACDPDILIADEPTTALDVTVQAQILRLLQQLRDERGLSIIFITHDLGVVYQLCDTVAVMYAGRLCEYGAMHEVIHRPRHHYTAGLVACQPGSEGGTGRVHTIPGQPPSPGDMPPGCRFHPRCGAADALCAARQPPLRETHEGHACACHHPVGIEAEAEA</sequence>
<evidence type="ECO:0000313" key="9">
    <source>
        <dbReference type="EMBL" id="SFT90826.1"/>
    </source>
</evidence>
<evidence type="ECO:0000256" key="5">
    <source>
        <dbReference type="ARBA" id="ARBA00022741"/>
    </source>
</evidence>
<protein>
    <submittedName>
        <fullName evidence="9">Peptide/nickel transport system ATP-binding protein</fullName>
    </submittedName>
</protein>
<dbReference type="CDD" id="cd03257">
    <property type="entry name" value="ABC_NikE_OppD_transporters"/>
    <property type="match status" value="1"/>
</dbReference>
<keyword evidence="5" id="KW-0547">Nucleotide-binding</keyword>
<evidence type="ECO:0000256" key="3">
    <source>
        <dbReference type="ARBA" id="ARBA00022448"/>
    </source>
</evidence>
<evidence type="ECO:0000256" key="4">
    <source>
        <dbReference type="ARBA" id="ARBA00022475"/>
    </source>
</evidence>
<comment type="similarity">
    <text evidence="2">Belongs to the ABC transporter superfamily.</text>
</comment>
<comment type="subcellular location">
    <subcellularLocation>
        <location evidence="1">Cell inner membrane</location>
        <topology evidence="1">Peripheral membrane protein</topology>
    </subcellularLocation>
</comment>
<dbReference type="NCBIfam" id="TIGR01727">
    <property type="entry name" value="oligo_HPY"/>
    <property type="match status" value="1"/>
</dbReference>
<evidence type="ECO:0000256" key="1">
    <source>
        <dbReference type="ARBA" id="ARBA00004417"/>
    </source>
</evidence>
<dbReference type="InterPro" id="IPR003439">
    <property type="entry name" value="ABC_transporter-like_ATP-bd"/>
</dbReference>
<dbReference type="Proteomes" id="UP000182466">
    <property type="component" value="Unassembled WGS sequence"/>
</dbReference>
<dbReference type="AlphaFoldDB" id="A0A1I7BUF7"/>
<dbReference type="InterPro" id="IPR027417">
    <property type="entry name" value="P-loop_NTPase"/>
</dbReference>
<feature type="domain" description="ABC transporter" evidence="8">
    <location>
        <begin position="7"/>
        <end position="259"/>
    </location>
</feature>
<dbReference type="GO" id="GO:0005886">
    <property type="term" value="C:plasma membrane"/>
    <property type="evidence" value="ECO:0007669"/>
    <property type="project" value="UniProtKB-SubCell"/>
</dbReference>
<dbReference type="InterPro" id="IPR050388">
    <property type="entry name" value="ABC_Ni/Peptide_Import"/>
</dbReference>
<organism evidence="9 10">
    <name type="scientific">Sedimentitalea nanhaiensis</name>
    <dbReference type="NCBI Taxonomy" id="999627"/>
    <lineage>
        <taxon>Bacteria</taxon>
        <taxon>Pseudomonadati</taxon>
        <taxon>Pseudomonadota</taxon>
        <taxon>Alphaproteobacteria</taxon>
        <taxon>Rhodobacterales</taxon>
        <taxon>Paracoccaceae</taxon>
        <taxon>Sedimentitalea</taxon>
    </lineage>
</organism>
<dbReference type="GO" id="GO:0005524">
    <property type="term" value="F:ATP binding"/>
    <property type="evidence" value="ECO:0007669"/>
    <property type="project" value="UniProtKB-KW"/>
</dbReference>
<accession>A0A1I7BUF7</accession>
<evidence type="ECO:0000259" key="8">
    <source>
        <dbReference type="PROSITE" id="PS50893"/>
    </source>
</evidence>
<dbReference type="STRING" id="999627.SAMN05216236_11243"/>
<dbReference type="InterPro" id="IPR013563">
    <property type="entry name" value="Oligopep_ABC_C"/>
</dbReference>
<dbReference type="PANTHER" id="PTHR43297">
    <property type="entry name" value="OLIGOPEPTIDE TRANSPORT ATP-BINDING PROTEIN APPD"/>
    <property type="match status" value="1"/>
</dbReference>
<keyword evidence="4" id="KW-1003">Cell membrane</keyword>
<dbReference type="FunFam" id="3.40.50.300:FF:000016">
    <property type="entry name" value="Oligopeptide ABC transporter ATP-binding component"/>
    <property type="match status" value="1"/>
</dbReference>